<protein>
    <submittedName>
        <fullName evidence="1">Uncharacterized protein</fullName>
    </submittedName>
</protein>
<name>A0A8J5IPC0_9STRA</name>
<organism evidence="1 2">
    <name type="scientific">Phytophthora aleatoria</name>
    <dbReference type="NCBI Taxonomy" id="2496075"/>
    <lineage>
        <taxon>Eukaryota</taxon>
        <taxon>Sar</taxon>
        <taxon>Stramenopiles</taxon>
        <taxon>Oomycota</taxon>
        <taxon>Peronosporomycetes</taxon>
        <taxon>Peronosporales</taxon>
        <taxon>Peronosporaceae</taxon>
        <taxon>Phytophthora</taxon>
    </lineage>
</organism>
<comment type="caution">
    <text evidence="1">The sequence shown here is derived from an EMBL/GenBank/DDBJ whole genome shotgun (WGS) entry which is preliminary data.</text>
</comment>
<evidence type="ECO:0000313" key="1">
    <source>
        <dbReference type="EMBL" id="KAG6960725.1"/>
    </source>
</evidence>
<reference evidence="1" key="1">
    <citation type="submission" date="2021-01" db="EMBL/GenBank/DDBJ databases">
        <title>Phytophthora aleatoria, a newly-described species from Pinus radiata is distinct from Phytophthora cactorum isolates based on comparative genomics.</title>
        <authorList>
            <person name="Mcdougal R."/>
            <person name="Panda P."/>
            <person name="Williams N."/>
            <person name="Studholme D.J."/>
        </authorList>
    </citation>
    <scope>NUCLEOTIDE SEQUENCE</scope>
    <source>
        <strain evidence="1">NZFS 4037</strain>
    </source>
</reference>
<dbReference type="AlphaFoldDB" id="A0A8J5IPC0"/>
<dbReference type="EMBL" id="JAENGY010000542">
    <property type="protein sequence ID" value="KAG6960725.1"/>
    <property type="molecule type" value="Genomic_DNA"/>
</dbReference>
<sequence length="67" mass="7630">MDTFGFVNAVATHQRLVDTLDHPAQPADHRCRKWAHAGSGDDETDYCENEEGRYALCRRHSCPDDQL</sequence>
<keyword evidence="2" id="KW-1185">Reference proteome</keyword>
<evidence type="ECO:0000313" key="2">
    <source>
        <dbReference type="Proteomes" id="UP000709295"/>
    </source>
</evidence>
<gene>
    <name evidence="1" type="ORF">JG688_00009458</name>
</gene>
<proteinExistence type="predicted"/>
<dbReference type="Proteomes" id="UP000709295">
    <property type="component" value="Unassembled WGS sequence"/>
</dbReference>
<accession>A0A8J5IPC0</accession>